<dbReference type="InterPro" id="IPR027417">
    <property type="entry name" value="P-loop_NTPase"/>
</dbReference>
<feature type="non-terminal residue" evidence="2">
    <location>
        <position position="61"/>
    </location>
</feature>
<dbReference type="InterPro" id="IPR006555">
    <property type="entry name" value="ATP-dep_Helicase_C"/>
</dbReference>
<dbReference type="GO" id="GO:0016818">
    <property type="term" value="F:hydrolase activity, acting on acid anhydrides, in phosphorus-containing anhydrides"/>
    <property type="evidence" value="ECO:0007669"/>
    <property type="project" value="InterPro"/>
</dbReference>
<dbReference type="Pfam" id="PF13307">
    <property type="entry name" value="Helicase_C_2"/>
    <property type="match status" value="1"/>
</dbReference>
<dbReference type="Proteomes" id="UP000016985">
    <property type="component" value="Unassembled WGS sequence"/>
</dbReference>
<name>U2YED9_STRCV</name>
<accession>U2YED9</accession>
<feature type="non-terminal residue" evidence="2">
    <location>
        <position position="1"/>
    </location>
</feature>
<evidence type="ECO:0000313" key="2">
    <source>
        <dbReference type="EMBL" id="GAD45497.1"/>
    </source>
</evidence>
<keyword evidence="3" id="KW-1185">Reference proteome</keyword>
<proteinExistence type="predicted"/>
<evidence type="ECO:0000259" key="1">
    <source>
        <dbReference type="Pfam" id="PF13307"/>
    </source>
</evidence>
<dbReference type="EMBL" id="BASX01000057">
    <property type="protein sequence ID" value="GAD45497.1"/>
    <property type="molecule type" value="Genomic_DNA"/>
</dbReference>
<reference evidence="2 3" key="1">
    <citation type="submission" date="2013-09" db="EMBL/GenBank/DDBJ databases">
        <title>Genome Sequences of seven clinical isolates and type strains of anginosus group streptococci.</title>
        <authorList>
            <person name="Maruyama F."/>
            <person name="Sakurai A."/>
            <person name="Ogura Y."/>
            <person name="Homma H."/>
            <person name="Takahashi N."/>
            <person name="Ohtsubo Y."/>
            <person name="Hoshino T."/>
            <person name="Okahashi N."/>
            <person name="Nakagawa I."/>
            <person name="Kimura S."/>
            <person name="Fujiwara T."/>
            <person name="Hayashi T."/>
            <person name="Shintani S."/>
        </authorList>
    </citation>
    <scope>NUCLEOTIDE SEQUENCE [LARGE SCALE GENOMIC DNA]</scope>
    <source>
        <strain evidence="3">CCUG46377</strain>
    </source>
</reference>
<dbReference type="GO" id="GO:0005524">
    <property type="term" value="F:ATP binding"/>
    <property type="evidence" value="ECO:0007669"/>
    <property type="project" value="InterPro"/>
</dbReference>
<dbReference type="Gene3D" id="3.40.50.300">
    <property type="entry name" value="P-loop containing nucleotide triphosphate hydrolases"/>
    <property type="match status" value="1"/>
</dbReference>
<comment type="caution">
    <text evidence="2">The sequence shown here is derived from an EMBL/GenBank/DDBJ whole genome shotgun (WGS) entry which is preliminary data.</text>
</comment>
<dbReference type="GO" id="GO:0003676">
    <property type="term" value="F:nucleic acid binding"/>
    <property type="evidence" value="ECO:0007669"/>
    <property type="project" value="InterPro"/>
</dbReference>
<dbReference type="AlphaFoldDB" id="U2YED9"/>
<gene>
    <name evidence="2" type="ORF">ANG5_2025</name>
</gene>
<dbReference type="GO" id="GO:0004386">
    <property type="term" value="F:helicase activity"/>
    <property type="evidence" value="ECO:0007669"/>
    <property type="project" value="InterPro"/>
</dbReference>
<sequence>NPFYDYSLPVAILRLKQALGRTIRHQEQQSAVVILDNRMLTKRYGRQIQTALEKIAPISVV</sequence>
<organism evidence="2 3">
    <name type="scientific">Streptococcus constellatus subsp. pharyngis SK1060 = CCUG 46377</name>
    <dbReference type="NCBI Taxonomy" id="1035184"/>
    <lineage>
        <taxon>Bacteria</taxon>
        <taxon>Bacillati</taxon>
        <taxon>Bacillota</taxon>
        <taxon>Bacilli</taxon>
        <taxon>Lactobacillales</taxon>
        <taxon>Streptococcaceae</taxon>
        <taxon>Streptococcus</taxon>
        <taxon>Streptococcus anginosus group</taxon>
    </lineage>
</organism>
<feature type="domain" description="ATP-dependent helicase C-terminal" evidence="1">
    <location>
        <begin position="2"/>
        <end position="54"/>
    </location>
</feature>
<protein>
    <submittedName>
        <fullName evidence="2">DNA polymerase III</fullName>
    </submittedName>
</protein>
<dbReference type="GO" id="GO:0006139">
    <property type="term" value="P:nucleobase-containing compound metabolic process"/>
    <property type="evidence" value="ECO:0007669"/>
    <property type="project" value="InterPro"/>
</dbReference>
<evidence type="ECO:0000313" key="3">
    <source>
        <dbReference type="Proteomes" id="UP000016985"/>
    </source>
</evidence>